<evidence type="ECO:0008006" key="3">
    <source>
        <dbReference type="Google" id="ProtNLM"/>
    </source>
</evidence>
<sequence length="82" mass="8769">MIHNSGLTYTILQPGPLTEQIGSGRVTLNTADAKTNSIDNVVAVLVASLNLPQTYQQVISMADGPDLVKTALTNFGKIRDQE</sequence>
<organism evidence="1 2">
    <name type="scientific">Periweissella beninensis</name>
    <dbReference type="NCBI Taxonomy" id="504936"/>
    <lineage>
        <taxon>Bacteria</taxon>
        <taxon>Bacillati</taxon>
        <taxon>Bacillota</taxon>
        <taxon>Bacilli</taxon>
        <taxon>Lactobacillales</taxon>
        <taxon>Lactobacillaceae</taxon>
        <taxon>Periweissella</taxon>
    </lineage>
</organism>
<gene>
    <name evidence="1" type="ORF">KAK10_04175</name>
</gene>
<comment type="caution">
    <text evidence="1">The sequence shown here is derived from an EMBL/GenBank/DDBJ whole genome shotgun (WGS) entry which is preliminary data.</text>
</comment>
<reference evidence="1" key="1">
    <citation type="submission" date="2021-04" db="EMBL/GenBank/DDBJ databases">
        <title>Taxonomic assessment of Weissella genus.</title>
        <authorList>
            <person name="Fanelli F."/>
            <person name="Chieffi D."/>
            <person name="Dell'Aquila A."/>
            <person name="Gyu-Sung C."/>
            <person name="Franz C.M.A.P."/>
            <person name="Fusco V."/>
        </authorList>
    </citation>
    <scope>NUCLEOTIDE SEQUENCE</scope>
    <source>
        <strain evidence="1">LMG 25373</strain>
    </source>
</reference>
<keyword evidence="2" id="KW-1185">Reference proteome</keyword>
<dbReference type="RefSeq" id="WP_205144258.1">
    <property type="nucleotide sequence ID" value="NZ_JAFBDN010000027.1"/>
</dbReference>
<dbReference type="Gene3D" id="3.40.50.720">
    <property type="entry name" value="NAD(P)-binding Rossmann-like Domain"/>
    <property type="match status" value="1"/>
</dbReference>
<dbReference type="Proteomes" id="UP001057481">
    <property type="component" value="Unassembled WGS sequence"/>
</dbReference>
<dbReference type="EMBL" id="JAGMVS010000051">
    <property type="protein sequence ID" value="MCM2437124.1"/>
    <property type="molecule type" value="Genomic_DNA"/>
</dbReference>
<protein>
    <recommendedName>
        <fullName evidence="3">NAD(P)-binding domain-containing protein</fullName>
    </recommendedName>
</protein>
<accession>A0ABT0VJR6</accession>
<evidence type="ECO:0000313" key="1">
    <source>
        <dbReference type="EMBL" id="MCM2437124.1"/>
    </source>
</evidence>
<proteinExistence type="predicted"/>
<name>A0ABT0VJR6_9LACO</name>
<evidence type="ECO:0000313" key="2">
    <source>
        <dbReference type="Proteomes" id="UP001057481"/>
    </source>
</evidence>